<dbReference type="Pfam" id="PF03634">
    <property type="entry name" value="TCP"/>
    <property type="match status" value="1"/>
</dbReference>
<evidence type="ECO:0000256" key="4">
    <source>
        <dbReference type="ARBA" id="ARBA00023163"/>
    </source>
</evidence>
<evidence type="ECO:0000256" key="3">
    <source>
        <dbReference type="ARBA" id="ARBA00023125"/>
    </source>
</evidence>
<keyword evidence="3" id="KW-0238">DNA-binding</keyword>
<dbReference type="GO" id="GO:2000032">
    <property type="term" value="P:regulation of secondary shoot formation"/>
    <property type="evidence" value="ECO:0007669"/>
    <property type="project" value="TreeGrafter"/>
</dbReference>
<dbReference type="InterPro" id="IPR005333">
    <property type="entry name" value="Transcription_factor_TCP"/>
</dbReference>
<evidence type="ECO:0000259" key="8">
    <source>
        <dbReference type="PROSITE" id="PS51370"/>
    </source>
</evidence>
<gene>
    <name evidence="9" type="primary">CYC</name>
    <name evidence="9" type="ORF">QJS10_CPB19g01581</name>
</gene>
<dbReference type="GO" id="GO:0005634">
    <property type="term" value="C:nucleus"/>
    <property type="evidence" value="ECO:0007669"/>
    <property type="project" value="UniProtKB-SubCell"/>
</dbReference>
<dbReference type="GO" id="GO:0043565">
    <property type="term" value="F:sequence-specific DNA binding"/>
    <property type="evidence" value="ECO:0007669"/>
    <property type="project" value="TreeGrafter"/>
</dbReference>
<organism evidence="9 10">
    <name type="scientific">Acorus calamus</name>
    <name type="common">Sweet flag</name>
    <dbReference type="NCBI Taxonomy" id="4465"/>
    <lineage>
        <taxon>Eukaryota</taxon>
        <taxon>Viridiplantae</taxon>
        <taxon>Streptophyta</taxon>
        <taxon>Embryophyta</taxon>
        <taxon>Tracheophyta</taxon>
        <taxon>Spermatophyta</taxon>
        <taxon>Magnoliopsida</taxon>
        <taxon>Liliopsida</taxon>
        <taxon>Acoraceae</taxon>
        <taxon>Acorus</taxon>
    </lineage>
</organism>
<evidence type="ECO:0000256" key="1">
    <source>
        <dbReference type="ARBA" id="ARBA00004123"/>
    </source>
</evidence>
<feature type="domain" description="TCP" evidence="7">
    <location>
        <begin position="88"/>
        <end position="146"/>
    </location>
</feature>
<evidence type="ECO:0000313" key="9">
    <source>
        <dbReference type="EMBL" id="KAK1288811.1"/>
    </source>
</evidence>
<feature type="compositionally biased region" description="Basic residues" evidence="6">
    <location>
        <begin position="82"/>
        <end position="95"/>
    </location>
</feature>
<protein>
    <submittedName>
        <fullName evidence="9">Transcription factor CYCLOIDEA</fullName>
    </submittedName>
</protein>
<evidence type="ECO:0000259" key="7">
    <source>
        <dbReference type="PROSITE" id="PS51369"/>
    </source>
</evidence>
<evidence type="ECO:0000256" key="2">
    <source>
        <dbReference type="ARBA" id="ARBA00023015"/>
    </source>
</evidence>
<reference evidence="9" key="2">
    <citation type="submission" date="2023-06" db="EMBL/GenBank/DDBJ databases">
        <authorList>
            <person name="Ma L."/>
            <person name="Liu K.-W."/>
            <person name="Li Z."/>
            <person name="Hsiao Y.-Y."/>
            <person name="Qi Y."/>
            <person name="Fu T."/>
            <person name="Tang G."/>
            <person name="Zhang D."/>
            <person name="Sun W.-H."/>
            <person name="Liu D.-K."/>
            <person name="Li Y."/>
            <person name="Chen G.-Z."/>
            <person name="Liu X.-D."/>
            <person name="Liao X.-Y."/>
            <person name="Jiang Y.-T."/>
            <person name="Yu X."/>
            <person name="Hao Y."/>
            <person name="Huang J."/>
            <person name="Zhao X.-W."/>
            <person name="Ke S."/>
            <person name="Chen Y.-Y."/>
            <person name="Wu W.-L."/>
            <person name="Hsu J.-L."/>
            <person name="Lin Y.-F."/>
            <person name="Huang M.-D."/>
            <person name="Li C.-Y."/>
            <person name="Huang L."/>
            <person name="Wang Z.-W."/>
            <person name="Zhao X."/>
            <person name="Zhong W.-Y."/>
            <person name="Peng D.-H."/>
            <person name="Ahmad S."/>
            <person name="Lan S."/>
            <person name="Zhang J.-S."/>
            <person name="Tsai W.-C."/>
            <person name="Van De Peer Y."/>
            <person name="Liu Z.-J."/>
        </authorList>
    </citation>
    <scope>NUCLEOTIDE SEQUENCE</scope>
    <source>
        <strain evidence="9">CP</strain>
        <tissue evidence="9">Leaves</tissue>
    </source>
</reference>
<keyword evidence="5" id="KW-0539">Nucleus</keyword>
<sequence>MFPYEGQYVFNRSYAEDPKHLPINSPLSSPPIFPLSSPTFACSGGTGSTGEDDVSRQTILQKDKLVESSIRKAGSASGGGGGKKRTGRKDRHSKIHTAQGPRDRRMRLSLDIARRFFDLQDKLCYDKASKTVEWLMNKCKSAIEGLGGGRRTALSKSPSFASECEAISGLADDKEDEEDHNNDKLLQPVAEMEVGEDVAVNKVKRVITRSPRKMIINPQAKESRAIARARARERTAKKNKLKNMESFQKDELGQGVLCDPITEAPIFEYHKNSSNSSSDLLFNFHGNEVAQFHLPDAWNMHSSSSLASSMQGDGDEQRENVFIFADIPYCNKGWDVCNGPSM</sequence>
<dbReference type="InterPro" id="IPR017887">
    <property type="entry name" value="TF_TCP_subgr"/>
</dbReference>
<dbReference type="EMBL" id="JAUJYO010000019">
    <property type="protein sequence ID" value="KAK1288811.1"/>
    <property type="molecule type" value="Genomic_DNA"/>
</dbReference>
<keyword evidence="2" id="KW-0805">Transcription regulation</keyword>
<name>A0AAV9CJZ9_ACOCL</name>
<evidence type="ECO:0000256" key="6">
    <source>
        <dbReference type="SAM" id="MobiDB-lite"/>
    </source>
</evidence>
<dbReference type="Proteomes" id="UP001180020">
    <property type="component" value="Unassembled WGS sequence"/>
</dbReference>
<comment type="subcellular location">
    <subcellularLocation>
        <location evidence="1">Nucleus</location>
    </subcellularLocation>
</comment>
<dbReference type="PANTHER" id="PTHR31072:SF224">
    <property type="entry name" value="TRANSCRIPTION FACTOR TCP1"/>
    <property type="match status" value="1"/>
</dbReference>
<dbReference type="AlphaFoldDB" id="A0AAV9CJZ9"/>
<dbReference type="GO" id="GO:0003700">
    <property type="term" value="F:DNA-binding transcription factor activity"/>
    <property type="evidence" value="ECO:0007669"/>
    <property type="project" value="InterPro"/>
</dbReference>
<dbReference type="InterPro" id="IPR017888">
    <property type="entry name" value="CYC/TB1_R_domain"/>
</dbReference>
<keyword evidence="4" id="KW-0804">Transcription</keyword>
<keyword evidence="10" id="KW-1185">Reference proteome</keyword>
<dbReference type="PROSITE" id="PS51370">
    <property type="entry name" value="R"/>
    <property type="match status" value="1"/>
</dbReference>
<accession>A0AAV9CJZ9</accession>
<feature type="region of interest" description="Disordered" evidence="6">
    <location>
        <begin position="68"/>
        <end position="104"/>
    </location>
</feature>
<evidence type="ECO:0000313" key="10">
    <source>
        <dbReference type="Proteomes" id="UP001180020"/>
    </source>
</evidence>
<dbReference type="PROSITE" id="PS51369">
    <property type="entry name" value="TCP"/>
    <property type="match status" value="1"/>
</dbReference>
<reference evidence="9" key="1">
    <citation type="journal article" date="2023" name="Nat. Commun.">
        <title>Diploid and tetraploid genomes of Acorus and the evolution of monocots.</title>
        <authorList>
            <person name="Ma L."/>
            <person name="Liu K.W."/>
            <person name="Li Z."/>
            <person name="Hsiao Y.Y."/>
            <person name="Qi Y."/>
            <person name="Fu T."/>
            <person name="Tang G.D."/>
            <person name="Zhang D."/>
            <person name="Sun W.H."/>
            <person name="Liu D.K."/>
            <person name="Li Y."/>
            <person name="Chen G.Z."/>
            <person name="Liu X.D."/>
            <person name="Liao X.Y."/>
            <person name="Jiang Y.T."/>
            <person name="Yu X."/>
            <person name="Hao Y."/>
            <person name="Huang J."/>
            <person name="Zhao X.W."/>
            <person name="Ke S."/>
            <person name="Chen Y.Y."/>
            <person name="Wu W.L."/>
            <person name="Hsu J.L."/>
            <person name="Lin Y.F."/>
            <person name="Huang M.D."/>
            <person name="Li C.Y."/>
            <person name="Huang L."/>
            <person name="Wang Z.W."/>
            <person name="Zhao X."/>
            <person name="Zhong W.Y."/>
            <person name="Peng D.H."/>
            <person name="Ahmad S."/>
            <person name="Lan S."/>
            <person name="Zhang J.S."/>
            <person name="Tsai W.C."/>
            <person name="Van de Peer Y."/>
            <person name="Liu Z.J."/>
        </authorList>
    </citation>
    <scope>NUCLEOTIDE SEQUENCE</scope>
    <source>
        <strain evidence="9">CP</strain>
    </source>
</reference>
<dbReference type="PANTHER" id="PTHR31072">
    <property type="entry name" value="TRANSCRIPTION FACTOR TCP4-RELATED"/>
    <property type="match status" value="1"/>
</dbReference>
<evidence type="ECO:0000256" key="5">
    <source>
        <dbReference type="ARBA" id="ARBA00023242"/>
    </source>
</evidence>
<comment type="caution">
    <text evidence="9">The sequence shown here is derived from an EMBL/GenBank/DDBJ whole genome shotgun (WGS) entry which is preliminary data.</text>
</comment>
<proteinExistence type="predicted"/>
<feature type="domain" description="R" evidence="8">
    <location>
        <begin position="221"/>
        <end position="238"/>
    </location>
</feature>